<evidence type="ECO:0000313" key="2">
    <source>
        <dbReference type="RefSeq" id="XP_042636897.1"/>
    </source>
</evidence>
<evidence type="ECO:0000313" key="1">
    <source>
        <dbReference type="Proteomes" id="UP000694850"/>
    </source>
</evidence>
<accession>A0AC54Z2C9</accession>
<reference evidence="2" key="1">
    <citation type="submission" date="2025-08" db="UniProtKB">
        <authorList>
            <consortium name="RefSeq"/>
        </authorList>
    </citation>
    <scope>IDENTIFICATION</scope>
</reference>
<sequence>MAKQKRKSSEVKEKKTKKLKVASAKGVLLAPGATSSEKEVPPEARPDMKDPHVLQVCLDPIRAESREVLEMNPVPSQSAVALRALERKRKKERRKEEKQRLREAGGHPATPAPATPVPASSGATLALDYLSGWAQKHQKWKFQKTRQTWLLVHMYDSNKVPDEYFPTLLAYLEGLKGQARELTVQKAEARMQELDAVGAGGPDALLLGQAQRIRQVLQLLS</sequence>
<gene>
    <name evidence="2" type="primary">CUNH7orf50</name>
</gene>
<dbReference type="RefSeq" id="XP_042636897.1">
    <property type="nucleotide sequence ID" value="XM_042780963.1"/>
</dbReference>
<proteinExistence type="predicted"/>
<protein>
    <submittedName>
        <fullName evidence="2">Uncharacterized protein C7orf50 homolog</fullName>
    </submittedName>
</protein>
<dbReference type="Proteomes" id="UP000694850">
    <property type="component" value="Unplaced"/>
</dbReference>
<name>A0AC54Z2C9_ORYAF</name>
<keyword evidence="1" id="KW-1185">Reference proteome</keyword>
<organism evidence="1 2">
    <name type="scientific">Orycteropus afer afer</name>
    <dbReference type="NCBI Taxonomy" id="1230840"/>
    <lineage>
        <taxon>Eukaryota</taxon>
        <taxon>Metazoa</taxon>
        <taxon>Chordata</taxon>
        <taxon>Craniata</taxon>
        <taxon>Vertebrata</taxon>
        <taxon>Euteleostomi</taxon>
        <taxon>Mammalia</taxon>
        <taxon>Eutheria</taxon>
        <taxon>Afrotheria</taxon>
        <taxon>Tubulidentata</taxon>
        <taxon>Orycteropodidae</taxon>
        <taxon>Orycteropus</taxon>
    </lineage>
</organism>